<reference evidence="2" key="1">
    <citation type="submission" date="2023-06" db="EMBL/GenBank/DDBJ databases">
        <title>Genomic analysis of the entomopathogenic nematode Steinernema hermaphroditum.</title>
        <authorList>
            <person name="Schwarz E.M."/>
            <person name="Heppert J.K."/>
            <person name="Baniya A."/>
            <person name="Schwartz H.T."/>
            <person name="Tan C.-H."/>
            <person name="Antoshechkin I."/>
            <person name="Sternberg P.W."/>
            <person name="Goodrich-Blair H."/>
            <person name="Dillman A.R."/>
        </authorList>
    </citation>
    <scope>NUCLEOTIDE SEQUENCE</scope>
    <source>
        <strain evidence="2">PS9179</strain>
        <tissue evidence="2">Whole animal</tissue>
    </source>
</reference>
<keyword evidence="1" id="KW-0812">Transmembrane</keyword>
<feature type="transmembrane region" description="Helical" evidence="1">
    <location>
        <begin position="111"/>
        <end position="131"/>
    </location>
</feature>
<sequence>MTISVTISVTPSQNCFLREVLYGSEEIDSGTRVAFRQLPYPMRRWNEKPLSIEVKKQSKLENHHKKRMTMARMKTIRFLPEDPRQKLFWRKAIDVEVAPFAAPSPSGYRTLLVEGLLSLFFFALLYAIFWLCSSPSGQQSEAKWTPQNRLPWAIPKPFAIRLRPFGRDHAFHNMNALSVLFVLCASFALCVATPRSKFSPAPTFPPQETRFPPCCGDTLGSTACKRLRTDNPVYFQRRCDAEPDFSLIQCCASCGVDSAAQRHRVFFAEGTKSNHCFDRHGGAFCERFVMKKGVWSKGSWSCSGENAQLSFRLCRKSCGYCKRDLYAGRDGGEFRPTPCGQVPDYVFPTEN</sequence>
<dbReference type="EMBL" id="JAUCMV010000004">
    <property type="protein sequence ID" value="KAK0403907.1"/>
    <property type="molecule type" value="Genomic_DNA"/>
</dbReference>
<keyword evidence="1" id="KW-1133">Transmembrane helix</keyword>
<dbReference type="Proteomes" id="UP001175271">
    <property type="component" value="Unassembled WGS sequence"/>
</dbReference>
<organism evidence="2 3">
    <name type="scientific">Steinernema hermaphroditum</name>
    <dbReference type="NCBI Taxonomy" id="289476"/>
    <lineage>
        <taxon>Eukaryota</taxon>
        <taxon>Metazoa</taxon>
        <taxon>Ecdysozoa</taxon>
        <taxon>Nematoda</taxon>
        <taxon>Chromadorea</taxon>
        <taxon>Rhabditida</taxon>
        <taxon>Tylenchina</taxon>
        <taxon>Panagrolaimomorpha</taxon>
        <taxon>Strongyloidoidea</taxon>
        <taxon>Steinernematidae</taxon>
        <taxon>Steinernema</taxon>
    </lineage>
</organism>
<comment type="caution">
    <text evidence="2">The sequence shown here is derived from an EMBL/GenBank/DDBJ whole genome shotgun (WGS) entry which is preliminary data.</text>
</comment>
<protein>
    <submittedName>
        <fullName evidence="2">Uncharacterized protein</fullName>
    </submittedName>
</protein>
<dbReference type="PANTHER" id="PTHR35017">
    <property type="entry name" value="PROTEIN CBG16223-RELATED"/>
    <property type="match status" value="1"/>
</dbReference>
<keyword evidence="3" id="KW-1185">Reference proteome</keyword>
<evidence type="ECO:0000313" key="2">
    <source>
        <dbReference type="EMBL" id="KAK0403907.1"/>
    </source>
</evidence>
<dbReference type="PANTHER" id="PTHR35017:SF1">
    <property type="entry name" value="SHKT DOMAIN-CONTAINING PROTEIN"/>
    <property type="match status" value="1"/>
</dbReference>
<feature type="transmembrane region" description="Helical" evidence="1">
    <location>
        <begin position="174"/>
        <end position="192"/>
    </location>
</feature>
<evidence type="ECO:0000256" key="1">
    <source>
        <dbReference type="SAM" id="Phobius"/>
    </source>
</evidence>
<accession>A0AA39LNJ8</accession>
<dbReference type="AlphaFoldDB" id="A0AA39LNJ8"/>
<keyword evidence="1" id="KW-0472">Membrane</keyword>
<gene>
    <name evidence="2" type="ORF">QR680_017186</name>
</gene>
<evidence type="ECO:0000313" key="3">
    <source>
        <dbReference type="Proteomes" id="UP001175271"/>
    </source>
</evidence>
<proteinExistence type="predicted"/>
<name>A0AA39LNJ8_9BILA</name>